<dbReference type="RefSeq" id="WP_238895725.1">
    <property type="nucleotide sequence ID" value="NZ_JAKOGG010000004.1"/>
</dbReference>
<accession>A0ABT2FJ14</accession>
<sequence>MELLIIALIAGLFLLMLNVWRSSHVSSKRKTRELGSARGPYHAVAIVGNESCCQAAKDINSKRYLVRHAPALPLAGCCNQECHCRYLHFEDRRRPGSDRRLDYGVSQEMFGLFGEVNRRQRSGGRRATDYQ</sequence>
<dbReference type="Proteomes" id="UP001201549">
    <property type="component" value="Unassembled WGS sequence"/>
</dbReference>
<evidence type="ECO:0000313" key="2">
    <source>
        <dbReference type="Proteomes" id="UP001201549"/>
    </source>
</evidence>
<gene>
    <name evidence="1" type="ORF">L9G74_07735</name>
</gene>
<comment type="caution">
    <text evidence="1">The sequence shown here is derived from an EMBL/GenBank/DDBJ whole genome shotgun (WGS) entry which is preliminary data.</text>
</comment>
<reference evidence="2" key="1">
    <citation type="submission" date="2023-07" db="EMBL/GenBank/DDBJ databases">
        <title>Shewanella mangrovi sp. nov., an acetaldehyde- degrading bacterium isolated from mangrove sediment.</title>
        <authorList>
            <person name="Liu Y."/>
        </authorList>
    </citation>
    <scope>NUCLEOTIDE SEQUENCE [LARGE SCALE GENOMIC DNA]</scope>
    <source>
        <strain evidence="2">C32</strain>
    </source>
</reference>
<name>A0ABT2FJ14_9GAMM</name>
<protein>
    <submittedName>
        <fullName evidence="1">Uncharacterized protein</fullName>
    </submittedName>
</protein>
<keyword evidence="2" id="KW-1185">Reference proteome</keyword>
<organism evidence="1 2">
    <name type="scientific">Shewanella electrica</name>
    <dbReference type="NCBI Taxonomy" id="515560"/>
    <lineage>
        <taxon>Bacteria</taxon>
        <taxon>Pseudomonadati</taxon>
        <taxon>Pseudomonadota</taxon>
        <taxon>Gammaproteobacteria</taxon>
        <taxon>Alteromonadales</taxon>
        <taxon>Shewanellaceae</taxon>
        <taxon>Shewanella</taxon>
    </lineage>
</organism>
<evidence type="ECO:0000313" key="1">
    <source>
        <dbReference type="EMBL" id="MCS4556323.1"/>
    </source>
</evidence>
<proteinExistence type="predicted"/>
<dbReference type="EMBL" id="JAKOGG010000004">
    <property type="protein sequence ID" value="MCS4556323.1"/>
    <property type="molecule type" value="Genomic_DNA"/>
</dbReference>